<dbReference type="CDD" id="cd13857">
    <property type="entry name" value="CuRO_1_Diphenol_Ox"/>
    <property type="match status" value="1"/>
</dbReference>
<evidence type="ECO:0000259" key="7">
    <source>
        <dbReference type="Pfam" id="PF07732"/>
    </source>
</evidence>
<evidence type="ECO:0000313" key="9">
    <source>
        <dbReference type="Proteomes" id="UP000789759"/>
    </source>
</evidence>
<feature type="domain" description="Plastocyanin-like" evidence="5">
    <location>
        <begin position="175"/>
        <end position="316"/>
    </location>
</feature>
<keyword evidence="3" id="KW-0560">Oxidoreductase</keyword>
<dbReference type="GO" id="GO:0005507">
    <property type="term" value="F:copper ion binding"/>
    <property type="evidence" value="ECO:0007669"/>
    <property type="project" value="InterPro"/>
</dbReference>
<dbReference type="Pfam" id="PF07732">
    <property type="entry name" value="Cu-oxidase_3"/>
    <property type="match status" value="1"/>
</dbReference>
<evidence type="ECO:0000256" key="4">
    <source>
        <dbReference type="ARBA" id="ARBA00023008"/>
    </source>
</evidence>
<dbReference type="Proteomes" id="UP000789759">
    <property type="component" value="Unassembled WGS sequence"/>
</dbReference>
<gene>
    <name evidence="8" type="ORF">CPELLU_LOCUS3463</name>
</gene>
<dbReference type="InterPro" id="IPR033138">
    <property type="entry name" value="Cu_oxidase_CS"/>
</dbReference>
<keyword evidence="9" id="KW-1185">Reference proteome</keyword>
<feature type="domain" description="Plastocyanin-like" evidence="7">
    <location>
        <begin position="51"/>
        <end position="164"/>
    </location>
</feature>
<sequence length="548" mass="61461">MEIVWVSAIPVAELPEKRDNALYTSNIFEPLVLPDKSDQPQVRKYTFKLSSKELSPDGFSRTCYLVNDQYPGPIIQAYKGDTISVEVVNDLSVETAMHWHGMFQRGTPWYDGVPGMTQCLLASKSSLTYEFSVDEQSGTYWWHSHYKAQYLDGILGPLIIHDKNDPYVKEYDYELVLTLTDWYHAIAGDLLAGLLTPGYKGLNVSLVSGKGRYNCDAAPGSKCVKNSPYAVYKVKKGKKYRFRIINTSAEAFFALSIDSHTMKVIEVEGTLVKSVEVKQIALHVAQRFSVIVEANQEVGNFWIRANMSKSCIANNNFTINTNSAVNYDVRAILSYEGADDKEPTSSAYPDEVKPCRNLDSKLLKPLIDSPCPEKTESVSFNVTFDKIKNVTAAKIDNSSYVPTFDSPTLLQIINDGINVKDLPTTQNIQEFDNENGVVEITVFNTNPANHPFHLHGQTFYLLGEGSGQKVNETLNTNDPPIRDTTVVPSNGWSVIRFKTDNPGVWNFHCHIEWHIEIGMVKQLIVNPSKIRSLKVPDSVKNLCKAQTY</sequence>
<evidence type="ECO:0000313" key="8">
    <source>
        <dbReference type="EMBL" id="CAG8522690.1"/>
    </source>
</evidence>
<evidence type="ECO:0000256" key="1">
    <source>
        <dbReference type="ARBA" id="ARBA00010609"/>
    </source>
</evidence>
<evidence type="ECO:0000259" key="6">
    <source>
        <dbReference type="Pfam" id="PF07731"/>
    </source>
</evidence>
<dbReference type="OrthoDB" id="2121828at2759"/>
<keyword evidence="2" id="KW-0479">Metal-binding</keyword>
<dbReference type="SUPFAM" id="SSF49503">
    <property type="entry name" value="Cupredoxins"/>
    <property type="match status" value="3"/>
</dbReference>
<evidence type="ECO:0000256" key="2">
    <source>
        <dbReference type="ARBA" id="ARBA00022723"/>
    </source>
</evidence>
<dbReference type="PROSITE" id="PS00080">
    <property type="entry name" value="MULTICOPPER_OXIDASE2"/>
    <property type="match status" value="1"/>
</dbReference>
<accession>A0A9N9A9P4</accession>
<dbReference type="Pfam" id="PF00394">
    <property type="entry name" value="Cu-oxidase"/>
    <property type="match status" value="1"/>
</dbReference>
<protein>
    <submittedName>
        <fullName evidence="8">3064_t:CDS:1</fullName>
    </submittedName>
</protein>
<dbReference type="Pfam" id="PF07731">
    <property type="entry name" value="Cu-oxidase_2"/>
    <property type="match status" value="1"/>
</dbReference>
<reference evidence="8" key="1">
    <citation type="submission" date="2021-06" db="EMBL/GenBank/DDBJ databases">
        <authorList>
            <person name="Kallberg Y."/>
            <person name="Tangrot J."/>
            <person name="Rosling A."/>
        </authorList>
    </citation>
    <scope>NUCLEOTIDE SEQUENCE</scope>
    <source>
        <strain evidence="8">FL966</strain>
    </source>
</reference>
<dbReference type="GO" id="GO:0016491">
    <property type="term" value="F:oxidoreductase activity"/>
    <property type="evidence" value="ECO:0007669"/>
    <property type="project" value="UniProtKB-KW"/>
</dbReference>
<dbReference type="PANTHER" id="PTHR11709:SF511">
    <property type="entry name" value="LACCASE"/>
    <property type="match status" value="1"/>
</dbReference>
<comment type="caution">
    <text evidence="8">The sequence shown here is derived from an EMBL/GenBank/DDBJ whole genome shotgun (WGS) entry which is preliminary data.</text>
</comment>
<dbReference type="PANTHER" id="PTHR11709">
    <property type="entry name" value="MULTI-COPPER OXIDASE"/>
    <property type="match status" value="1"/>
</dbReference>
<dbReference type="InterPro" id="IPR045087">
    <property type="entry name" value="Cu-oxidase_fam"/>
</dbReference>
<dbReference type="InterPro" id="IPR001117">
    <property type="entry name" value="Cu-oxidase_2nd"/>
</dbReference>
<evidence type="ECO:0000259" key="5">
    <source>
        <dbReference type="Pfam" id="PF00394"/>
    </source>
</evidence>
<dbReference type="Gene3D" id="2.60.40.420">
    <property type="entry name" value="Cupredoxins - blue copper proteins"/>
    <property type="match status" value="3"/>
</dbReference>
<dbReference type="AlphaFoldDB" id="A0A9N9A9P4"/>
<dbReference type="InterPro" id="IPR011707">
    <property type="entry name" value="Cu-oxidase-like_N"/>
</dbReference>
<dbReference type="EMBL" id="CAJVQA010001696">
    <property type="protein sequence ID" value="CAG8522690.1"/>
    <property type="molecule type" value="Genomic_DNA"/>
</dbReference>
<comment type="similarity">
    <text evidence="1">Belongs to the multicopper oxidase family.</text>
</comment>
<organism evidence="8 9">
    <name type="scientific">Cetraspora pellucida</name>
    <dbReference type="NCBI Taxonomy" id="1433469"/>
    <lineage>
        <taxon>Eukaryota</taxon>
        <taxon>Fungi</taxon>
        <taxon>Fungi incertae sedis</taxon>
        <taxon>Mucoromycota</taxon>
        <taxon>Glomeromycotina</taxon>
        <taxon>Glomeromycetes</taxon>
        <taxon>Diversisporales</taxon>
        <taxon>Gigasporaceae</taxon>
        <taxon>Cetraspora</taxon>
    </lineage>
</organism>
<dbReference type="PROSITE" id="PS00079">
    <property type="entry name" value="MULTICOPPER_OXIDASE1"/>
    <property type="match status" value="1"/>
</dbReference>
<feature type="domain" description="Plastocyanin-like" evidence="6">
    <location>
        <begin position="405"/>
        <end position="528"/>
    </location>
</feature>
<proteinExistence type="inferred from homology"/>
<evidence type="ECO:0000256" key="3">
    <source>
        <dbReference type="ARBA" id="ARBA00023002"/>
    </source>
</evidence>
<dbReference type="InterPro" id="IPR002355">
    <property type="entry name" value="Cu_oxidase_Cu_BS"/>
</dbReference>
<dbReference type="InterPro" id="IPR008972">
    <property type="entry name" value="Cupredoxin"/>
</dbReference>
<dbReference type="InterPro" id="IPR011706">
    <property type="entry name" value="Cu-oxidase_C"/>
</dbReference>
<name>A0A9N9A9P4_9GLOM</name>
<keyword evidence="4" id="KW-0186">Copper</keyword>
<dbReference type="FunFam" id="2.60.40.420:FF:000045">
    <property type="entry name" value="Laccase 2"/>
    <property type="match status" value="1"/>
</dbReference>